<dbReference type="eggNOG" id="ENOG5032Z2V">
    <property type="taxonomic scope" value="Bacteria"/>
</dbReference>
<proteinExistence type="predicted"/>
<sequence>MEDNGVQVNPTPITAGERITINYQGLLAQSGADQVYLHAGVGMGDNWQDVTNIQMKQEQNGDWVAQLRINSAERFNFCFKDSAENWDNNSGNNWSYEVHNGDLYTQ</sequence>
<dbReference type="OrthoDB" id="1683298at2"/>
<dbReference type="Gene3D" id="2.60.40.10">
    <property type="entry name" value="Immunoglobulins"/>
    <property type="match status" value="1"/>
</dbReference>
<accession>L0KD42</accession>
<evidence type="ECO:0000259" key="1">
    <source>
        <dbReference type="SMART" id="SM01066"/>
    </source>
</evidence>
<dbReference type="SMART" id="SM01066">
    <property type="entry name" value="CBM_25"/>
    <property type="match status" value="1"/>
</dbReference>
<dbReference type="InterPro" id="IPR013783">
    <property type="entry name" value="Ig-like_fold"/>
</dbReference>
<dbReference type="EMBL" id="CP003359">
    <property type="protein sequence ID" value="AGB42003.1"/>
    <property type="molecule type" value="Genomic_DNA"/>
</dbReference>
<feature type="domain" description="Carbohydrate binding module family 25" evidence="1">
    <location>
        <begin position="16"/>
        <end position="99"/>
    </location>
</feature>
<dbReference type="STRING" id="748449.Halha_2119"/>
<dbReference type="InterPro" id="IPR005085">
    <property type="entry name" value="CBM25"/>
</dbReference>
<dbReference type="GO" id="GO:2001070">
    <property type="term" value="F:starch binding"/>
    <property type="evidence" value="ECO:0007669"/>
    <property type="project" value="InterPro"/>
</dbReference>
<dbReference type="KEGG" id="hhl:Halha_2119"/>
<dbReference type="Pfam" id="PF16760">
    <property type="entry name" value="CBM53"/>
    <property type="match status" value="1"/>
</dbReference>
<dbReference type="Proteomes" id="UP000010880">
    <property type="component" value="Chromosome"/>
</dbReference>
<dbReference type="HOGENOM" id="CLU_152619_0_0_9"/>
<dbReference type="PATRIC" id="fig|748449.3.peg.2033"/>
<protein>
    <submittedName>
        <fullName evidence="2">Carbohydrate binding domain (Family 25)</fullName>
    </submittedName>
</protein>
<gene>
    <name evidence="2" type="ordered locus">Halha_2119</name>
</gene>
<reference evidence="3" key="1">
    <citation type="submission" date="2012-02" db="EMBL/GenBank/DDBJ databases">
        <title>The complete genome of Halobacteroides halobius DSM 5150.</title>
        <authorList>
            <person name="Lucas S."/>
            <person name="Copeland A."/>
            <person name="Lapidus A."/>
            <person name="Glavina del Rio T."/>
            <person name="Dalin E."/>
            <person name="Tice H."/>
            <person name="Bruce D."/>
            <person name="Goodwin L."/>
            <person name="Pitluck S."/>
            <person name="Peters L."/>
            <person name="Mikhailova N."/>
            <person name="Gu W."/>
            <person name="Kyrpides N."/>
            <person name="Mavromatis K."/>
            <person name="Ivanova N."/>
            <person name="Brettin T."/>
            <person name="Detter J.C."/>
            <person name="Han C."/>
            <person name="Larimer F."/>
            <person name="Land M."/>
            <person name="Hauser L."/>
            <person name="Markowitz V."/>
            <person name="Cheng J.-F."/>
            <person name="Hugenholtz P."/>
            <person name="Woyke T."/>
            <person name="Wu D."/>
            <person name="Tindall B."/>
            <person name="Pomrenke H."/>
            <person name="Brambilla E."/>
            <person name="Klenk H.-P."/>
            <person name="Eisen J.A."/>
        </authorList>
    </citation>
    <scope>NUCLEOTIDE SEQUENCE [LARGE SCALE GENOMIC DNA]</scope>
    <source>
        <strain evidence="3">ATCC 35273 / DSM 5150 / MD-1</strain>
    </source>
</reference>
<name>L0KD42_HALHC</name>
<dbReference type="AlphaFoldDB" id="L0KD42"/>
<organism evidence="2 3">
    <name type="scientific">Halobacteroides halobius (strain ATCC 35273 / DSM 5150 / MD-1)</name>
    <dbReference type="NCBI Taxonomy" id="748449"/>
    <lineage>
        <taxon>Bacteria</taxon>
        <taxon>Bacillati</taxon>
        <taxon>Bacillota</taxon>
        <taxon>Clostridia</taxon>
        <taxon>Halanaerobiales</taxon>
        <taxon>Halobacteroidaceae</taxon>
        <taxon>Halobacteroides</taxon>
    </lineage>
</organism>
<keyword evidence="3" id="KW-1185">Reference proteome</keyword>
<evidence type="ECO:0000313" key="2">
    <source>
        <dbReference type="EMBL" id="AGB42003.1"/>
    </source>
</evidence>
<dbReference type="RefSeq" id="WP_015327717.1">
    <property type="nucleotide sequence ID" value="NC_019978.1"/>
</dbReference>
<evidence type="ECO:0000313" key="3">
    <source>
        <dbReference type="Proteomes" id="UP000010880"/>
    </source>
</evidence>